<evidence type="ECO:0000313" key="2">
    <source>
        <dbReference type="Proteomes" id="UP000256873"/>
    </source>
</evidence>
<organism evidence="1 2">
    <name type="scientific">Microcystis flos-aquae TF09</name>
    <dbReference type="NCBI Taxonomy" id="2060473"/>
    <lineage>
        <taxon>Bacteria</taxon>
        <taxon>Bacillati</taxon>
        <taxon>Cyanobacteriota</taxon>
        <taxon>Cyanophyceae</taxon>
        <taxon>Oscillatoriophycideae</taxon>
        <taxon>Chroococcales</taxon>
        <taxon>Microcystaceae</taxon>
        <taxon>Microcystis</taxon>
    </lineage>
</organism>
<evidence type="ECO:0000313" key="1">
    <source>
        <dbReference type="EMBL" id="REJ43253.1"/>
    </source>
</evidence>
<accession>A0A3E0L8L6</accession>
<proteinExistence type="predicted"/>
<protein>
    <submittedName>
        <fullName evidence="1">Uncharacterized protein</fullName>
    </submittedName>
</protein>
<comment type="caution">
    <text evidence="1">The sequence shown here is derived from an EMBL/GenBank/DDBJ whole genome shotgun (WGS) entry which is preliminary data.</text>
</comment>
<dbReference type="AlphaFoldDB" id="A0A3E0L8L6"/>
<dbReference type="EMBL" id="QQWC01000002">
    <property type="protein sequence ID" value="REJ43253.1"/>
    <property type="molecule type" value="Genomic_DNA"/>
</dbReference>
<gene>
    <name evidence="1" type="ORF">DWQ54_10430</name>
</gene>
<name>A0A3E0L8L6_9CHRO</name>
<dbReference type="Proteomes" id="UP000256873">
    <property type="component" value="Unassembled WGS sequence"/>
</dbReference>
<reference evidence="1 2" key="1">
    <citation type="submission" date="2017-10" db="EMBL/GenBank/DDBJ databases">
        <title>A large-scale comparative metagenomic study reveals the eutrophication-driven functional interactions in six Microcystis-epibionts communities.</title>
        <authorList>
            <person name="Li Q."/>
            <person name="Lin F."/>
        </authorList>
    </citation>
    <scope>NUCLEOTIDE SEQUENCE [LARGE SCALE GENOMIC DNA]</scope>
    <source>
        <strain evidence="1">TF09</strain>
    </source>
</reference>
<sequence length="114" mass="12229">MSPRSFSAFLNEVKSDETLARDLRSVFISANVNDLSAVVAEFAHRKGMALDAEALLESLQASMNIASAPEFSDGEIEIVKGPIMGGCPNNSWTSPGDCSTFNNCPSYQKCGHLI</sequence>